<dbReference type="GO" id="GO:0016226">
    <property type="term" value="P:iron-sulfur cluster assembly"/>
    <property type="evidence" value="ECO:0007669"/>
    <property type="project" value="InterPro"/>
</dbReference>
<proteinExistence type="inferred from homology"/>
<dbReference type="Pfam" id="PF01106">
    <property type="entry name" value="NifU"/>
    <property type="match status" value="1"/>
</dbReference>
<name>A0AAD8PFU0_BABGI</name>
<evidence type="ECO:0000256" key="1">
    <source>
        <dbReference type="ARBA" id="ARBA00006420"/>
    </source>
</evidence>
<organism evidence="3 4">
    <name type="scientific">Babesia gibsoni</name>
    <dbReference type="NCBI Taxonomy" id="33632"/>
    <lineage>
        <taxon>Eukaryota</taxon>
        <taxon>Sar</taxon>
        <taxon>Alveolata</taxon>
        <taxon>Apicomplexa</taxon>
        <taxon>Aconoidasida</taxon>
        <taxon>Piroplasmida</taxon>
        <taxon>Babesiidae</taxon>
        <taxon>Babesia</taxon>
    </lineage>
</organism>
<dbReference type="Gene3D" id="3.30.300.130">
    <property type="entry name" value="Fe-S cluster assembly (FSCA)"/>
    <property type="match status" value="1"/>
</dbReference>
<dbReference type="InterPro" id="IPR034904">
    <property type="entry name" value="FSCA_dom_sf"/>
</dbReference>
<reference evidence="3" key="1">
    <citation type="submission" date="2023-08" db="EMBL/GenBank/DDBJ databases">
        <title>Draft sequence of the Babesia gibsoni genome.</title>
        <authorList>
            <person name="Yamagishi J.Y."/>
            <person name="Xuan X.X."/>
        </authorList>
    </citation>
    <scope>NUCLEOTIDE SEQUENCE</scope>
    <source>
        <strain evidence="3">Azabu</strain>
    </source>
</reference>
<protein>
    <recommendedName>
        <fullName evidence="2">NIF system FeS cluster assembly NifU C-terminal domain-containing protein</fullName>
    </recommendedName>
</protein>
<dbReference type="SUPFAM" id="SSF117916">
    <property type="entry name" value="Fe-S cluster assembly (FSCA) domain-like"/>
    <property type="match status" value="1"/>
</dbReference>
<dbReference type="InterPro" id="IPR001075">
    <property type="entry name" value="NIF_FeS_clus_asmbl_NifU_C"/>
</dbReference>
<accession>A0AAD8PFU0</accession>
<sequence length="150" mass="17167">MPMLLRPFIRLFRRNASTYYRNVYTIPNKNFSYGLSGIRYFSNGHKAVFPQSYSDEQLEVVESIKLLIDKRIKPVVEQDGGDVSFVSYDPDTGYVYVRLSGACIGCAQSDVTLKHMIQGMLCHYLEEVTAVYNCDEDGYVVSQTSEELEY</sequence>
<dbReference type="GO" id="GO:0005506">
    <property type="term" value="F:iron ion binding"/>
    <property type="evidence" value="ECO:0007669"/>
    <property type="project" value="InterPro"/>
</dbReference>
<dbReference type="AlphaFoldDB" id="A0AAD8PFU0"/>
<comment type="similarity">
    <text evidence="1">Belongs to the NifU family.</text>
</comment>
<dbReference type="EMBL" id="JAVEPI010000001">
    <property type="protein sequence ID" value="KAK1444514.1"/>
    <property type="molecule type" value="Genomic_DNA"/>
</dbReference>
<keyword evidence="4" id="KW-1185">Reference proteome</keyword>
<feature type="domain" description="NIF system FeS cluster assembly NifU C-terminal" evidence="2">
    <location>
        <begin position="64"/>
        <end position="131"/>
    </location>
</feature>
<evidence type="ECO:0000313" key="4">
    <source>
        <dbReference type="Proteomes" id="UP001230268"/>
    </source>
</evidence>
<dbReference type="Proteomes" id="UP001230268">
    <property type="component" value="Unassembled WGS sequence"/>
</dbReference>
<comment type="caution">
    <text evidence="3">The sequence shown here is derived from an EMBL/GenBank/DDBJ whole genome shotgun (WGS) entry which is preliminary data.</text>
</comment>
<evidence type="ECO:0000259" key="2">
    <source>
        <dbReference type="Pfam" id="PF01106"/>
    </source>
</evidence>
<dbReference type="GO" id="GO:0005739">
    <property type="term" value="C:mitochondrion"/>
    <property type="evidence" value="ECO:0007669"/>
    <property type="project" value="TreeGrafter"/>
</dbReference>
<dbReference type="PANTHER" id="PTHR11178:SF1">
    <property type="entry name" value="NFU1 IRON-SULFUR CLUSTER SCAFFOLD HOMOLOG, MITOCHONDRIAL"/>
    <property type="match status" value="1"/>
</dbReference>
<gene>
    <name evidence="3" type="ORF">BgAZ_104200</name>
</gene>
<dbReference type="PANTHER" id="PTHR11178">
    <property type="entry name" value="IRON-SULFUR CLUSTER SCAFFOLD PROTEIN NFU-RELATED"/>
    <property type="match status" value="1"/>
</dbReference>
<dbReference type="GO" id="GO:0051536">
    <property type="term" value="F:iron-sulfur cluster binding"/>
    <property type="evidence" value="ECO:0007669"/>
    <property type="project" value="InterPro"/>
</dbReference>
<evidence type="ECO:0000313" key="3">
    <source>
        <dbReference type="EMBL" id="KAK1444514.1"/>
    </source>
</evidence>